<dbReference type="InterPro" id="IPR007650">
    <property type="entry name" value="Zf-FLZ_dom"/>
</dbReference>
<feature type="domain" description="FLZ-type" evidence="4">
    <location>
        <begin position="1"/>
        <end position="39"/>
    </location>
</feature>
<evidence type="ECO:0000259" key="4">
    <source>
        <dbReference type="PROSITE" id="PS51795"/>
    </source>
</evidence>
<dbReference type="AlphaFoldDB" id="A0AAP0KGV3"/>
<dbReference type="GO" id="GO:0046872">
    <property type="term" value="F:metal ion binding"/>
    <property type="evidence" value="ECO:0007669"/>
    <property type="project" value="UniProtKB-KW"/>
</dbReference>
<evidence type="ECO:0000256" key="1">
    <source>
        <dbReference type="ARBA" id="ARBA00009374"/>
    </source>
</evidence>
<dbReference type="EMBL" id="JBBNAF010000004">
    <property type="protein sequence ID" value="KAK9151369.1"/>
    <property type="molecule type" value="Genomic_DNA"/>
</dbReference>
<protein>
    <recommendedName>
        <fullName evidence="4">FLZ-type domain-containing protein</fullName>
    </recommendedName>
</protein>
<reference evidence="5 6" key="1">
    <citation type="submission" date="2024-01" db="EMBL/GenBank/DDBJ databases">
        <title>Genome assemblies of Stephania.</title>
        <authorList>
            <person name="Yang L."/>
        </authorList>
    </citation>
    <scope>NUCLEOTIDE SEQUENCE [LARGE SCALE GENOMIC DNA]</scope>
    <source>
        <strain evidence="5">YNDBR</strain>
        <tissue evidence="5">Leaf</tissue>
    </source>
</reference>
<dbReference type="Pfam" id="PF04570">
    <property type="entry name" value="zf-FLZ"/>
    <property type="match status" value="1"/>
</dbReference>
<name>A0AAP0KGV3_9MAGN</name>
<comment type="caution">
    <text evidence="5">The sequence shown here is derived from an EMBL/GenBank/DDBJ whole genome shotgun (WGS) entry which is preliminary data.</text>
</comment>
<evidence type="ECO:0000256" key="2">
    <source>
        <dbReference type="ARBA" id="ARBA00022723"/>
    </source>
</evidence>
<evidence type="ECO:0000256" key="3">
    <source>
        <dbReference type="PROSITE-ProRule" id="PRU01131"/>
    </source>
</evidence>
<proteinExistence type="inferred from homology"/>
<evidence type="ECO:0000313" key="5">
    <source>
        <dbReference type="EMBL" id="KAK9151369.1"/>
    </source>
</evidence>
<keyword evidence="2" id="KW-0479">Metal-binding</keyword>
<sequence>MSLQQTPKALIDIFTSTGDTCFWRLECRQQRMNQDERKKQRSMVWLSANTELQWDDIFCFIDMGSFDCNIYATHFLVLEVLMFYRVGQ</sequence>
<dbReference type="Proteomes" id="UP001420932">
    <property type="component" value="Unassembled WGS sequence"/>
</dbReference>
<feature type="zinc finger region" description="FLZ-type" evidence="3">
    <location>
        <begin position="1"/>
        <end position="39"/>
    </location>
</feature>
<dbReference type="PROSITE" id="PS51795">
    <property type="entry name" value="ZF_FLZ"/>
    <property type="match status" value="1"/>
</dbReference>
<keyword evidence="6" id="KW-1185">Reference proteome</keyword>
<comment type="similarity">
    <text evidence="1">Belongs to the FLZ family.</text>
</comment>
<accession>A0AAP0KGV3</accession>
<evidence type="ECO:0000313" key="6">
    <source>
        <dbReference type="Proteomes" id="UP001420932"/>
    </source>
</evidence>
<gene>
    <name evidence="5" type="ORF">Syun_009678</name>
</gene>
<organism evidence="5 6">
    <name type="scientific">Stephania yunnanensis</name>
    <dbReference type="NCBI Taxonomy" id="152371"/>
    <lineage>
        <taxon>Eukaryota</taxon>
        <taxon>Viridiplantae</taxon>
        <taxon>Streptophyta</taxon>
        <taxon>Embryophyta</taxon>
        <taxon>Tracheophyta</taxon>
        <taxon>Spermatophyta</taxon>
        <taxon>Magnoliopsida</taxon>
        <taxon>Ranunculales</taxon>
        <taxon>Menispermaceae</taxon>
        <taxon>Menispermoideae</taxon>
        <taxon>Cissampelideae</taxon>
        <taxon>Stephania</taxon>
    </lineage>
</organism>